<protein>
    <submittedName>
        <fullName evidence="1">Uncharacterized protein</fullName>
    </submittedName>
</protein>
<reference evidence="1" key="1">
    <citation type="submission" date="2020-11" db="EMBL/GenBank/DDBJ databases">
        <authorList>
            <person name="Tran Van P."/>
        </authorList>
    </citation>
    <scope>NUCLEOTIDE SEQUENCE</scope>
</reference>
<accession>A0A7R9JS52</accession>
<gene>
    <name evidence="1" type="ORF">TGEB3V08_LOCUS2481</name>
</gene>
<sequence>MKLCLRDIDSNVRHSDMILKVSGGFLCDVVVRPTLDTSWPPVVFGAEVFWSSSSSGSREAPVPLLPVGPPDVPASVSSQPAVNNLAEFHPAMAGGTTTTAHLFPLPSRSGTETAATASGVMPSMASSATTLATSNTSLPYNLFDMIGHRGGGGLSIPGMPVTTPISLPGMPPITVSATLPLTALQGLQVGSPAPQQQQQQQQQFYQPTTALANALVVLSSTAEDGEIEVQISVGFWSEKLRFESQAVTLRGFSTQCTSICVKEVWKTILEPRTPSTPDIYSNLDFPVIDSLIYCKSSVLDHAATKRVNLPSLHYIFQRDRQYWATYERLLTRQATLLLRVKPPIYLFVNQQSEMALRSFSHQISVNLVEDYGNSGRHLWKKQHAVTGEKFNFFRNSKLEVLSLDIA</sequence>
<evidence type="ECO:0000313" key="1">
    <source>
        <dbReference type="EMBL" id="CAD7588411.1"/>
    </source>
</evidence>
<dbReference type="EMBL" id="OE839734">
    <property type="protein sequence ID" value="CAD7588411.1"/>
    <property type="molecule type" value="Genomic_DNA"/>
</dbReference>
<name>A0A7R9JS52_TIMGE</name>
<organism evidence="1">
    <name type="scientific">Timema genevievae</name>
    <name type="common">Walking stick</name>
    <dbReference type="NCBI Taxonomy" id="629358"/>
    <lineage>
        <taxon>Eukaryota</taxon>
        <taxon>Metazoa</taxon>
        <taxon>Ecdysozoa</taxon>
        <taxon>Arthropoda</taxon>
        <taxon>Hexapoda</taxon>
        <taxon>Insecta</taxon>
        <taxon>Pterygota</taxon>
        <taxon>Neoptera</taxon>
        <taxon>Polyneoptera</taxon>
        <taxon>Phasmatodea</taxon>
        <taxon>Timematodea</taxon>
        <taxon>Timematoidea</taxon>
        <taxon>Timematidae</taxon>
        <taxon>Timema</taxon>
    </lineage>
</organism>
<dbReference type="AlphaFoldDB" id="A0A7R9JS52"/>
<proteinExistence type="predicted"/>